<comment type="similarity">
    <text evidence="1 5">Belongs to the NAD-dependent glycerol-3-phosphate dehydrogenase family.</text>
</comment>
<sequence>MAALLLELPPPPFLNCNHHQFLSKTSLRLHNFPSKTPPPPPPLAFTPPTTSCFLSTVTSSSISKEEKEKEPHSTAVASTNAPDEGSQQDRRKVVQIAWEKLVRWSRSWRSKNNKTDLLERTNKVVVLGGGSFGTAMAAHVAYRKSSLEVQMLLRDPLLCQSINENHCNCKYFPEHKLPDNVIATTDAKAALLDADFCLHAVPVQFSSSFLEGIAEYVDPGLPFISLSKGLELNTLRMMSQIIPQALGNPYQPFVLLSGPSFALELMNKLPTAMVVASKDKKLAHATQQLLASSHLRISTSRDVTGVEIAGALKNVLAIAAGIVEGMNLGNNSMAALVAQGCSEIRWLATKIWVVSPVLILTISSPLLFLKMGAKPSTITGLSGTGDIMLTCFVNLSRNRTVGVRLGSGEKLDDILSSMNQVAEGVSTAGAVIALAQKYNVKMPVLTAVARIIDNELTPKKAVLELMSLPQELNSGLELLFVSKCFGYTTTNFVFIAGFHVPRRHGLSLQNSDNLYHIIFVIYEIEEYVHLDACYSD</sequence>
<dbReference type="PANTHER" id="PTHR11728:SF1">
    <property type="entry name" value="GLYCEROL-3-PHOSPHATE DEHYDROGENASE [NAD(+)] 2, CHLOROPLASTIC"/>
    <property type="match status" value="1"/>
</dbReference>
<protein>
    <recommendedName>
        <fullName evidence="6">Glycerol-3-phosphate dehydrogenase [NAD(+)]</fullName>
        <ecNumber evidence="6">1.1.1.8</ecNumber>
    </recommendedName>
</protein>
<keyword evidence="3 5" id="KW-0520">NAD</keyword>
<dbReference type="Pfam" id="PF01210">
    <property type="entry name" value="NAD_Gly3P_dh_N"/>
    <property type="match status" value="1"/>
</dbReference>
<feature type="compositionally biased region" description="Basic and acidic residues" evidence="7">
    <location>
        <begin position="63"/>
        <end position="72"/>
    </location>
</feature>
<evidence type="ECO:0000256" key="4">
    <source>
        <dbReference type="ARBA" id="ARBA00048683"/>
    </source>
</evidence>
<dbReference type="AlphaFoldDB" id="A0AAD6LXU6"/>
<evidence type="ECO:0000256" key="6">
    <source>
        <dbReference type="RuleBase" id="RU361243"/>
    </source>
</evidence>
<dbReference type="GO" id="GO:0051287">
    <property type="term" value="F:NAD binding"/>
    <property type="evidence" value="ECO:0007669"/>
    <property type="project" value="UniProtKB-UniRule"/>
</dbReference>
<dbReference type="GO" id="GO:0046168">
    <property type="term" value="P:glycerol-3-phosphate catabolic process"/>
    <property type="evidence" value="ECO:0007669"/>
    <property type="project" value="UniProtKB-UniRule"/>
</dbReference>
<accession>A0AAD6LXU6</accession>
<reference evidence="10" key="1">
    <citation type="journal article" date="2023" name="Mol. Ecol. Resour.">
        <title>Chromosome-level genome assembly of a triploid poplar Populus alba 'Berolinensis'.</title>
        <authorList>
            <person name="Chen S."/>
            <person name="Yu Y."/>
            <person name="Wang X."/>
            <person name="Wang S."/>
            <person name="Zhang T."/>
            <person name="Zhou Y."/>
            <person name="He R."/>
            <person name="Meng N."/>
            <person name="Wang Y."/>
            <person name="Liu W."/>
            <person name="Liu Z."/>
            <person name="Liu J."/>
            <person name="Guo Q."/>
            <person name="Huang H."/>
            <person name="Sederoff R.R."/>
            <person name="Wang G."/>
            <person name="Qu G."/>
            <person name="Chen S."/>
        </authorList>
    </citation>
    <scope>NUCLEOTIDE SEQUENCE</scope>
    <source>
        <strain evidence="10">SC-2020</strain>
    </source>
</reference>
<dbReference type="InterPro" id="IPR008927">
    <property type="entry name" value="6-PGluconate_DH-like_C_sf"/>
</dbReference>
<gene>
    <name evidence="10" type="ORF">NC653_031247</name>
</gene>
<dbReference type="InterPro" id="IPR006168">
    <property type="entry name" value="G3P_DH_NAD-dep"/>
</dbReference>
<feature type="domain" description="Glycerol-3-phosphate dehydrogenase NAD-dependent C-terminal" evidence="9">
    <location>
        <begin position="302"/>
        <end position="462"/>
    </location>
</feature>
<organism evidence="10 11">
    <name type="scientific">Populus alba x Populus x berolinensis</name>
    <dbReference type="NCBI Taxonomy" id="444605"/>
    <lineage>
        <taxon>Eukaryota</taxon>
        <taxon>Viridiplantae</taxon>
        <taxon>Streptophyta</taxon>
        <taxon>Embryophyta</taxon>
        <taxon>Tracheophyta</taxon>
        <taxon>Spermatophyta</taxon>
        <taxon>Magnoliopsida</taxon>
        <taxon>eudicotyledons</taxon>
        <taxon>Gunneridae</taxon>
        <taxon>Pentapetalae</taxon>
        <taxon>rosids</taxon>
        <taxon>fabids</taxon>
        <taxon>Malpighiales</taxon>
        <taxon>Salicaceae</taxon>
        <taxon>Saliceae</taxon>
        <taxon>Populus</taxon>
    </lineage>
</organism>
<feature type="domain" description="Glycerol-3-phosphate dehydrogenase NAD-dependent N-terminal" evidence="8">
    <location>
        <begin position="123"/>
        <end position="282"/>
    </location>
</feature>
<evidence type="ECO:0000313" key="11">
    <source>
        <dbReference type="Proteomes" id="UP001164929"/>
    </source>
</evidence>
<comment type="caution">
    <text evidence="10">The sequence shown here is derived from an EMBL/GenBank/DDBJ whole genome shotgun (WGS) entry which is preliminary data.</text>
</comment>
<keyword evidence="11" id="KW-1185">Reference proteome</keyword>
<evidence type="ECO:0000256" key="1">
    <source>
        <dbReference type="ARBA" id="ARBA00011009"/>
    </source>
</evidence>
<evidence type="ECO:0000256" key="3">
    <source>
        <dbReference type="ARBA" id="ARBA00023027"/>
    </source>
</evidence>
<dbReference type="InterPro" id="IPR036291">
    <property type="entry name" value="NAD(P)-bd_dom_sf"/>
</dbReference>
<dbReference type="PROSITE" id="PS00957">
    <property type="entry name" value="NAD_G3PDH"/>
    <property type="match status" value="1"/>
</dbReference>
<dbReference type="InterPro" id="IPR006109">
    <property type="entry name" value="G3P_DH_NAD-dep_C"/>
</dbReference>
<proteinExistence type="inferred from homology"/>
<dbReference type="GO" id="GO:0005975">
    <property type="term" value="P:carbohydrate metabolic process"/>
    <property type="evidence" value="ECO:0007669"/>
    <property type="project" value="InterPro"/>
</dbReference>
<keyword evidence="2 5" id="KW-0560">Oxidoreductase</keyword>
<evidence type="ECO:0000313" key="10">
    <source>
        <dbReference type="EMBL" id="KAJ6975333.1"/>
    </source>
</evidence>
<dbReference type="GO" id="GO:0141152">
    <property type="term" value="F:glycerol-3-phosphate dehydrogenase (NAD+) activity"/>
    <property type="evidence" value="ECO:0007669"/>
    <property type="project" value="UniProtKB-UniRule"/>
</dbReference>
<dbReference type="HAMAP" id="MF_00394">
    <property type="entry name" value="NAD_Glyc3P_dehydrog"/>
    <property type="match status" value="1"/>
</dbReference>
<dbReference type="Pfam" id="PF07479">
    <property type="entry name" value="NAD_Gly3P_dh_C"/>
    <property type="match status" value="1"/>
</dbReference>
<dbReference type="SUPFAM" id="SSF48179">
    <property type="entry name" value="6-phosphogluconate dehydrogenase C-terminal domain-like"/>
    <property type="match status" value="1"/>
</dbReference>
<dbReference type="EC" id="1.1.1.8" evidence="6"/>
<dbReference type="FunFam" id="3.40.50.720:FF:000019">
    <property type="entry name" value="Glycerol-3-phosphate dehydrogenase [NAD(P)+]"/>
    <property type="match status" value="1"/>
</dbReference>
<dbReference type="InterPro" id="IPR013328">
    <property type="entry name" value="6PGD_dom2"/>
</dbReference>
<dbReference type="SUPFAM" id="SSF51735">
    <property type="entry name" value="NAD(P)-binding Rossmann-fold domains"/>
    <property type="match status" value="1"/>
</dbReference>
<evidence type="ECO:0000256" key="2">
    <source>
        <dbReference type="ARBA" id="ARBA00023002"/>
    </source>
</evidence>
<comment type="catalytic activity">
    <reaction evidence="4 6">
        <text>sn-glycerol 3-phosphate + NAD(+) = dihydroxyacetone phosphate + NADH + H(+)</text>
        <dbReference type="Rhea" id="RHEA:11092"/>
        <dbReference type="ChEBI" id="CHEBI:15378"/>
        <dbReference type="ChEBI" id="CHEBI:57540"/>
        <dbReference type="ChEBI" id="CHEBI:57597"/>
        <dbReference type="ChEBI" id="CHEBI:57642"/>
        <dbReference type="ChEBI" id="CHEBI:57945"/>
        <dbReference type="EC" id="1.1.1.8"/>
    </reaction>
</comment>
<dbReference type="InterPro" id="IPR011128">
    <property type="entry name" value="G3P_DH_NAD-dep_N"/>
</dbReference>
<dbReference type="PRINTS" id="PR00077">
    <property type="entry name" value="GPDHDRGNASE"/>
</dbReference>
<evidence type="ECO:0000259" key="9">
    <source>
        <dbReference type="Pfam" id="PF07479"/>
    </source>
</evidence>
<dbReference type="GO" id="GO:0005829">
    <property type="term" value="C:cytosol"/>
    <property type="evidence" value="ECO:0007669"/>
    <property type="project" value="TreeGrafter"/>
</dbReference>
<dbReference type="Gene3D" id="3.40.50.720">
    <property type="entry name" value="NAD(P)-binding Rossmann-like Domain"/>
    <property type="match status" value="1"/>
</dbReference>
<evidence type="ECO:0000259" key="8">
    <source>
        <dbReference type="Pfam" id="PF01210"/>
    </source>
</evidence>
<evidence type="ECO:0000256" key="7">
    <source>
        <dbReference type="SAM" id="MobiDB-lite"/>
    </source>
</evidence>
<dbReference type="EMBL" id="JAQIZT010000013">
    <property type="protein sequence ID" value="KAJ6975333.1"/>
    <property type="molecule type" value="Genomic_DNA"/>
</dbReference>
<dbReference type="PANTHER" id="PTHR11728">
    <property type="entry name" value="GLYCEROL-3-PHOSPHATE DEHYDROGENASE"/>
    <property type="match status" value="1"/>
</dbReference>
<dbReference type="Proteomes" id="UP001164929">
    <property type="component" value="Chromosome 13"/>
</dbReference>
<feature type="region of interest" description="Disordered" evidence="7">
    <location>
        <begin position="60"/>
        <end position="90"/>
    </location>
</feature>
<evidence type="ECO:0000256" key="5">
    <source>
        <dbReference type="RuleBase" id="RU000437"/>
    </source>
</evidence>
<dbReference type="Gene3D" id="1.10.1040.10">
    <property type="entry name" value="N-(1-d-carboxylethyl)-l-norvaline Dehydrogenase, domain 2"/>
    <property type="match status" value="1"/>
</dbReference>
<name>A0AAD6LXU6_9ROSI</name>